<dbReference type="InterPro" id="IPR042098">
    <property type="entry name" value="TauD-like_sf"/>
</dbReference>
<reference evidence="4" key="1">
    <citation type="submission" date="2022-11" db="EMBL/GenBank/DDBJ databases">
        <authorList>
            <person name="Scott C."/>
            <person name="Bruce N."/>
        </authorList>
    </citation>
    <scope>NUCLEOTIDE SEQUENCE</scope>
</reference>
<dbReference type="OrthoDB" id="272271at2759"/>
<protein>
    <recommendedName>
        <fullName evidence="3">TauD/TfdA-like domain-containing protein</fullName>
    </recommendedName>
</protein>
<accession>A0A9P1MA91</accession>
<evidence type="ECO:0000313" key="5">
    <source>
        <dbReference type="Proteomes" id="UP000838763"/>
    </source>
</evidence>
<comment type="caution">
    <text evidence="4">The sequence shown here is derived from an EMBL/GenBank/DDBJ whole genome shotgun (WGS) entry which is preliminary data.</text>
</comment>
<evidence type="ECO:0000259" key="3">
    <source>
        <dbReference type="Pfam" id="PF02668"/>
    </source>
</evidence>
<dbReference type="PANTHER" id="PTHR10696">
    <property type="entry name" value="GAMMA-BUTYROBETAINE HYDROXYLASE-RELATED"/>
    <property type="match status" value="1"/>
</dbReference>
<evidence type="ECO:0000256" key="1">
    <source>
        <dbReference type="ARBA" id="ARBA00023002"/>
    </source>
</evidence>
<dbReference type="Pfam" id="PF02668">
    <property type="entry name" value="TauD"/>
    <property type="match status" value="1"/>
</dbReference>
<dbReference type="EMBL" id="CALLCH030000012">
    <property type="protein sequence ID" value="CAI4215528.1"/>
    <property type="molecule type" value="Genomic_DNA"/>
</dbReference>
<proteinExistence type="predicted"/>
<organism evidence="4 5">
    <name type="scientific">Parascedosporium putredinis</name>
    <dbReference type="NCBI Taxonomy" id="1442378"/>
    <lineage>
        <taxon>Eukaryota</taxon>
        <taxon>Fungi</taxon>
        <taxon>Dikarya</taxon>
        <taxon>Ascomycota</taxon>
        <taxon>Pezizomycotina</taxon>
        <taxon>Sordariomycetes</taxon>
        <taxon>Hypocreomycetidae</taxon>
        <taxon>Microascales</taxon>
        <taxon>Microascaceae</taxon>
        <taxon>Parascedosporium</taxon>
    </lineage>
</organism>
<name>A0A9P1MA91_9PEZI</name>
<gene>
    <name evidence="4" type="ORF">PPNO1_LOCUS5239</name>
</gene>
<dbReference type="SUPFAM" id="SSF51197">
    <property type="entry name" value="Clavaminate synthase-like"/>
    <property type="match status" value="1"/>
</dbReference>
<dbReference type="GO" id="GO:0016491">
    <property type="term" value="F:oxidoreductase activity"/>
    <property type="evidence" value="ECO:0007669"/>
    <property type="project" value="UniProtKB-KW"/>
</dbReference>
<feature type="domain" description="TauD/TfdA-like" evidence="3">
    <location>
        <begin position="152"/>
        <end position="396"/>
    </location>
</feature>
<evidence type="ECO:0000256" key="2">
    <source>
        <dbReference type="SAM" id="MobiDB-lite"/>
    </source>
</evidence>
<dbReference type="AlphaFoldDB" id="A0A9P1MA91"/>
<feature type="region of interest" description="Disordered" evidence="2">
    <location>
        <begin position="78"/>
        <end position="103"/>
    </location>
</feature>
<feature type="compositionally biased region" description="Basic and acidic residues" evidence="2">
    <location>
        <begin position="81"/>
        <end position="91"/>
    </location>
</feature>
<dbReference type="InterPro" id="IPR003819">
    <property type="entry name" value="TauD/TfdA-like"/>
</dbReference>
<evidence type="ECO:0000313" key="4">
    <source>
        <dbReference type="EMBL" id="CAI4215528.1"/>
    </source>
</evidence>
<dbReference type="Proteomes" id="UP000838763">
    <property type="component" value="Unassembled WGS sequence"/>
</dbReference>
<dbReference type="InterPro" id="IPR050411">
    <property type="entry name" value="AlphaKG_dependent_hydroxylases"/>
</dbReference>
<keyword evidence="1" id="KW-0560">Oxidoreductase</keyword>
<dbReference type="PANTHER" id="PTHR10696:SF54">
    <property type="entry name" value="FAMILY OXIDOREDUCTASE, PUTATIVE (AFU_ORTHOLOGUE AFUA_4G13850)-RELATED"/>
    <property type="match status" value="1"/>
</dbReference>
<keyword evidence="5" id="KW-1185">Reference proteome</keyword>
<sequence>MDVTVLPILNLREHQATQSLSCFISTPGTSANKTGRFSLAYIPPPSLAHSTSLRAAQPRPLCFNQSVLTMDNSKPEYLPPRGERAARHSKEVPGGSAVTQPPPGFPLTLSSPLAWTRNEMEGDAHKYILRLSDEHIFALETGLRRFGDFPRQGDISDEDFPLPNDLVRELRRISDQCYRGPGFAVIKGLDPTKYTAEENLKIYASIAAHVAPHHGFVNHDRTKVVAYVMNEENGPGSSRAPGFTKDALAFHTDSSEILSLFAINVASEGGSTLISSGYHLYNQLAQMRDFSFQDPAKYPPIHRAMLHAADANNVCFTFSRYPMTGYKQRQRDPSLPPLTEAQLEALDTVQHILEENSIALPWDKGDIVFINDMAIFHARTAFQEQEGSGRELVKLYLHDPKQQWPVAPTAQENWNKLFVPKKQNNASRDEWNLVDKSGENSLSNG</sequence>
<dbReference type="Gene3D" id="3.60.130.10">
    <property type="entry name" value="Clavaminate synthase-like"/>
    <property type="match status" value="1"/>
</dbReference>